<dbReference type="RefSeq" id="WP_305103464.1">
    <property type="nucleotide sequence ID" value="NZ_JAUTWS010000007.1"/>
</dbReference>
<feature type="chain" id="PRO_5045330779" evidence="2">
    <location>
        <begin position="23"/>
        <end position="329"/>
    </location>
</feature>
<dbReference type="InterPro" id="IPR042100">
    <property type="entry name" value="Bug_dom1"/>
</dbReference>
<evidence type="ECO:0000256" key="2">
    <source>
        <dbReference type="SAM" id="SignalP"/>
    </source>
</evidence>
<dbReference type="Pfam" id="PF03401">
    <property type="entry name" value="TctC"/>
    <property type="match status" value="1"/>
</dbReference>
<evidence type="ECO:0000313" key="3">
    <source>
        <dbReference type="EMBL" id="MDO9708598.1"/>
    </source>
</evidence>
<proteinExistence type="inferred from homology"/>
<sequence length="329" mass="34082">MTRIGAAGIGRRGVLAAGAALAAPAVRAQGIFPDRTVTLVACFPPGGSTDLSARLVAPGLSEILGKPVVVENRAGAGGNIGMGYVARAAPDGHTLLVASSVFVVNVSLYRNPPYDPFRDFVPVGTLGASPNLICVRTDSGITSLHQLIAMGKAQPDRFNYASPGIGTTPHLAGEVLKLRTGLQMQHVPFQGAGPAVQAILAGTVEVLVASQGGAVETAHRNGQTRVLAQTGARRSPDLPEIPTLDELGVTEAVSETFNAMYAPAGTPQPIVDRLAATVLAVLARPDVQLRFRTGGVPVVPEGADGLRARVAREVPLWRDVIRQAKITAD</sequence>
<reference evidence="3 4" key="1">
    <citation type="submission" date="2023-08" db="EMBL/GenBank/DDBJ databases">
        <title>The draft genome sequence of Paracraurococcus sp. LOR1-02.</title>
        <authorList>
            <person name="Kingkaew E."/>
            <person name="Tanasupawat S."/>
        </authorList>
    </citation>
    <scope>NUCLEOTIDE SEQUENCE [LARGE SCALE GENOMIC DNA]</scope>
    <source>
        <strain evidence="3 4">LOR1-02</strain>
    </source>
</reference>
<dbReference type="Gene3D" id="3.40.190.150">
    <property type="entry name" value="Bordetella uptake gene, domain 1"/>
    <property type="match status" value="1"/>
</dbReference>
<keyword evidence="4" id="KW-1185">Reference proteome</keyword>
<comment type="similarity">
    <text evidence="1">Belongs to the UPF0065 (bug) family.</text>
</comment>
<dbReference type="PIRSF" id="PIRSF017082">
    <property type="entry name" value="YflP"/>
    <property type="match status" value="1"/>
</dbReference>
<dbReference type="Gene3D" id="3.40.190.10">
    <property type="entry name" value="Periplasmic binding protein-like II"/>
    <property type="match status" value="1"/>
</dbReference>
<dbReference type="EMBL" id="JAUTWS010000007">
    <property type="protein sequence ID" value="MDO9708598.1"/>
    <property type="molecule type" value="Genomic_DNA"/>
</dbReference>
<dbReference type="InterPro" id="IPR005064">
    <property type="entry name" value="BUG"/>
</dbReference>
<evidence type="ECO:0000313" key="4">
    <source>
        <dbReference type="Proteomes" id="UP001243009"/>
    </source>
</evidence>
<evidence type="ECO:0000256" key="1">
    <source>
        <dbReference type="ARBA" id="ARBA00006987"/>
    </source>
</evidence>
<dbReference type="Proteomes" id="UP001243009">
    <property type="component" value="Unassembled WGS sequence"/>
</dbReference>
<comment type="caution">
    <text evidence="3">The sequence shown here is derived from an EMBL/GenBank/DDBJ whole genome shotgun (WGS) entry which is preliminary data.</text>
</comment>
<protein>
    <submittedName>
        <fullName evidence="3">Tripartite tricarboxylate transporter substrate binding protein</fullName>
    </submittedName>
</protein>
<dbReference type="SUPFAM" id="SSF53850">
    <property type="entry name" value="Periplasmic binding protein-like II"/>
    <property type="match status" value="1"/>
</dbReference>
<name>A0ABT9DXI0_9PROT</name>
<dbReference type="PANTHER" id="PTHR42928:SF5">
    <property type="entry name" value="BLR1237 PROTEIN"/>
    <property type="match status" value="1"/>
</dbReference>
<feature type="signal peptide" evidence="2">
    <location>
        <begin position="1"/>
        <end position="22"/>
    </location>
</feature>
<gene>
    <name evidence="3" type="ORF">Q7A36_09605</name>
</gene>
<organism evidence="3 4">
    <name type="scientific">Paracraurococcus lichenis</name>
    <dbReference type="NCBI Taxonomy" id="3064888"/>
    <lineage>
        <taxon>Bacteria</taxon>
        <taxon>Pseudomonadati</taxon>
        <taxon>Pseudomonadota</taxon>
        <taxon>Alphaproteobacteria</taxon>
        <taxon>Acetobacterales</taxon>
        <taxon>Roseomonadaceae</taxon>
        <taxon>Paracraurococcus</taxon>
    </lineage>
</organism>
<dbReference type="PANTHER" id="PTHR42928">
    <property type="entry name" value="TRICARBOXYLATE-BINDING PROTEIN"/>
    <property type="match status" value="1"/>
</dbReference>
<accession>A0ABT9DXI0</accession>
<keyword evidence="2" id="KW-0732">Signal</keyword>
<dbReference type="CDD" id="cd13578">
    <property type="entry name" value="PBP2_Bug27"/>
    <property type="match status" value="1"/>
</dbReference>